<keyword evidence="1" id="KW-1133">Transmembrane helix</keyword>
<dbReference type="EMBL" id="FQTV01000010">
    <property type="protein sequence ID" value="SHF55254.1"/>
    <property type="molecule type" value="Genomic_DNA"/>
</dbReference>
<keyword evidence="3" id="KW-1185">Reference proteome</keyword>
<accession>A0A1M5CKH7</accession>
<keyword evidence="1" id="KW-0472">Membrane</keyword>
<gene>
    <name evidence="2" type="ORF">SAMN05444405_11075</name>
</gene>
<protein>
    <submittedName>
        <fullName evidence="2">Uncharacterized protein</fullName>
    </submittedName>
</protein>
<evidence type="ECO:0000256" key="1">
    <source>
        <dbReference type="SAM" id="Phobius"/>
    </source>
</evidence>
<evidence type="ECO:0000313" key="3">
    <source>
        <dbReference type="Proteomes" id="UP000184509"/>
    </source>
</evidence>
<dbReference type="STRING" id="1297750.SAMN05444405_11075"/>
<reference evidence="2 3" key="1">
    <citation type="submission" date="2016-11" db="EMBL/GenBank/DDBJ databases">
        <authorList>
            <person name="Jaros S."/>
            <person name="Januszkiewicz K."/>
            <person name="Wedrychowicz H."/>
        </authorList>
    </citation>
    <scope>NUCLEOTIDE SEQUENCE [LARGE SCALE GENOMIC DNA]</scope>
    <source>
        <strain evidence="2 3">DSM 26991</strain>
    </source>
</reference>
<dbReference type="AlphaFoldDB" id="A0A1M5CKH7"/>
<evidence type="ECO:0000313" key="2">
    <source>
        <dbReference type="EMBL" id="SHF55254.1"/>
    </source>
</evidence>
<name>A0A1M5CKH7_9BACE</name>
<feature type="transmembrane region" description="Helical" evidence="1">
    <location>
        <begin position="21"/>
        <end position="41"/>
    </location>
</feature>
<sequence>MYSSLILYAFIQNPSIKSFMYVYKIYLYILIGNTLTSLALAEYHPL</sequence>
<proteinExistence type="predicted"/>
<dbReference type="Proteomes" id="UP000184509">
    <property type="component" value="Unassembled WGS sequence"/>
</dbReference>
<keyword evidence="1" id="KW-0812">Transmembrane</keyword>
<organism evidence="2 3">
    <name type="scientific">Bacteroides luti</name>
    <dbReference type="NCBI Taxonomy" id="1297750"/>
    <lineage>
        <taxon>Bacteria</taxon>
        <taxon>Pseudomonadati</taxon>
        <taxon>Bacteroidota</taxon>
        <taxon>Bacteroidia</taxon>
        <taxon>Bacteroidales</taxon>
        <taxon>Bacteroidaceae</taxon>
        <taxon>Bacteroides</taxon>
    </lineage>
</organism>